<dbReference type="EMBL" id="FNJL01000018">
    <property type="protein sequence ID" value="SDP61867.1"/>
    <property type="molecule type" value="Genomic_DNA"/>
</dbReference>
<keyword evidence="2" id="KW-1185">Reference proteome</keyword>
<accession>A0A1H0U6G7</accession>
<sequence length="58" mass="6293">MHAISKAVTGAAVAAIPCGTDLRQMRMEIDSTRINDSVLAQEVANKKGSDHIPYRRVV</sequence>
<dbReference type="Proteomes" id="UP000199317">
    <property type="component" value="Unassembled WGS sequence"/>
</dbReference>
<evidence type="ECO:0000313" key="2">
    <source>
        <dbReference type="Proteomes" id="UP000199317"/>
    </source>
</evidence>
<proteinExistence type="predicted"/>
<name>A0A1H0U6G7_9BURK</name>
<reference evidence="2" key="1">
    <citation type="submission" date="2016-10" db="EMBL/GenBank/DDBJ databases">
        <authorList>
            <person name="Varghese N."/>
            <person name="Submissions S."/>
        </authorList>
    </citation>
    <scope>NUCLEOTIDE SEQUENCE [LARGE SCALE GENOMIC DNA]</scope>
    <source>
        <strain evidence="2">DSM 17101</strain>
    </source>
</reference>
<gene>
    <name evidence="1" type="ORF">SAMN04489708_11820</name>
</gene>
<evidence type="ECO:0000313" key="1">
    <source>
        <dbReference type="EMBL" id="SDP61867.1"/>
    </source>
</evidence>
<dbReference type="AlphaFoldDB" id="A0A1H0U6G7"/>
<protein>
    <submittedName>
        <fullName evidence="1">Uncharacterized protein</fullName>
    </submittedName>
</protein>
<organism evidence="1 2">
    <name type="scientific">Paracidovorax cattleyae</name>
    <dbReference type="NCBI Taxonomy" id="80868"/>
    <lineage>
        <taxon>Bacteria</taxon>
        <taxon>Pseudomonadati</taxon>
        <taxon>Pseudomonadota</taxon>
        <taxon>Betaproteobacteria</taxon>
        <taxon>Burkholderiales</taxon>
        <taxon>Comamonadaceae</taxon>
        <taxon>Paracidovorax</taxon>
    </lineage>
</organism>